<evidence type="ECO:0000256" key="7">
    <source>
        <dbReference type="ARBA" id="ARBA00023134"/>
    </source>
</evidence>
<accession>A0ABR4A5L3</accession>
<dbReference type="InterPro" id="IPR019987">
    <property type="entry name" value="GTP-bd_ribosome_bio_YsxC"/>
</dbReference>
<dbReference type="CDD" id="cd01876">
    <property type="entry name" value="YihA_EngB"/>
    <property type="match status" value="1"/>
</dbReference>
<evidence type="ECO:0000256" key="6">
    <source>
        <dbReference type="ARBA" id="ARBA00022842"/>
    </source>
</evidence>
<evidence type="ECO:0000256" key="4">
    <source>
        <dbReference type="ARBA" id="ARBA00022723"/>
    </source>
</evidence>
<dbReference type="Proteomes" id="UP001590950">
    <property type="component" value="Unassembled WGS sequence"/>
</dbReference>
<sequence length="315" mass="34824">MSVSTVCRGEIRVQLLLRKTTIRHASTIPIAETSAGPTSLSYYWDTAAPTPIQLKRAERFFRIAPPKLLYSAGKFRTVKFDKIPEVAFLGRSNVGKSSLLNALLGQNICRVSSKPGRTQSMNFFAAGGEDSFGSPGKLAVLDMPGYGKGSREEWGPEIMKYLTGRRQFKRAFLLVDALHGLKSSDEELLSLFRQNSISHQIILSKVDRILFPEGRPSAALVERHSPDLQRICDELKTKIQPGKRDGPEALGEIVTCSSETVFKGKKLGVNNVRWAILAATGLGDQKVKRLSASLLNQSFERTTDRSHDAEHLQKA</sequence>
<evidence type="ECO:0000256" key="3">
    <source>
        <dbReference type="ARBA" id="ARBA00015370"/>
    </source>
</evidence>
<dbReference type="InterPro" id="IPR030393">
    <property type="entry name" value="G_ENGB_dom"/>
</dbReference>
<comment type="caution">
    <text evidence="9">The sequence shown here is derived from an EMBL/GenBank/DDBJ whole genome shotgun (WGS) entry which is preliminary data.</text>
</comment>
<dbReference type="Gene3D" id="3.40.50.300">
    <property type="entry name" value="P-loop containing nucleotide triphosphate hydrolases"/>
    <property type="match status" value="1"/>
</dbReference>
<evidence type="ECO:0000256" key="1">
    <source>
        <dbReference type="ARBA" id="ARBA00001946"/>
    </source>
</evidence>
<feature type="domain" description="EngB-type G" evidence="8">
    <location>
        <begin position="82"/>
        <end position="282"/>
    </location>
</feature>
<gene>
    <name evidence="9" type="ORF">N7G274_006421</name>
</gene>
<name>A0ABR4A5L3_9LECA</name>
<evidence type="ECO:0000259" key="8">
    <source>
        <dbReference type="PROSITE" id="PS51706"/>
    </source>
</evidence>
<comment type="cofactor">
    <cofactor evidence="1">
        <name>Mg(2+)</name>
        <dbReference type="ChEBI" id="CHEBI:18420"/>
    </cofactor>
</comment>
<reference evidence="9 10" key="1">
    <citation type="submission" date="2024-09" db="EMBL/GenBank/DDBJ databases">
        <title>Rethinking Asexuality: The Enigmatic Case of Functional Sexual Genes in Lepraria (Stereocaulaceae).</title>
        <authorList>
            <person name="Doellman M."/>
            <person name="Sun Y."/>
            <person name="Barcenas-Pena A."/>
            <person name="Lumbsch H.T."/>
            <person name="Grewe F."/>
        </authorList>
    </citation>
    <scope>NUCLEOTIDE SEQUENCE [LARGE SCALE GENOMIC DNA]</scope>
    <source>
        <strain evidence="9 10">Mercado 3170</strain>
    </source>
</reference>
<dbReference type="EMBL" id="JBEFKJ010000019">
    <property type="protein sequence ID" value="KAL2040963.1"/>
    <property type="molecule type" value="Genomic_DNA"/>
</dbReference>
<organism evidence="9 10">
    <name type="scientific">Stereocaulon virgatum</name>
    <dbReference type="NCBI Taxonomy" id="373712"/>
    <lineage>
        <taxon>Eukaryota</taxon>
        <taxon>Fungi</taxon>
        <taxon>Dikarya</taxon>
        <taxon>Ascomycota</taxon>
        <taxon>Pezizomycotina</taxon>
        <taxon>Lecanoromycetes</taxon>
        <taxon>OSLEUM clade</taxon>
        <taxon>Lecanoromycetidae</taxon>
        <taxon>Lecanorales</taxon>
        <taxon>Lecanorineae</taxon>
        <taxon>Stereocaulaceae</taxon>
        <taxon>Stereocaulon</taxon>
    </lineage>
</organism>
<dbReference type="PANTHER" id="PTHR46498">
    <property type="entry name" value="GTP-BINDING PROTEIN 8"/>
    <property type="match status" value="1"/>
</dbReference>
<dbReference type="PANTHER" id="PTHR46498:SF1">
    <property type="entry name" value="GTP-BINDING PROTEIN 8"/>
    <property type="match status" value="1"/>
</dbReference>
<dbReference type="NCBIfam" id="TIGR03598">
    <property type="entry name" value="GTPase_YsxC"/>
    <property type="match status" value="1"/>
</dbReference>
<evidence type="ECO:0000256" key="5">
    <source>
        <dbReference type="ARBA" id="ARBA00022741"/>
    </source>
</evidence>
<proteinExistence type="inferred from homology"/>
<keyword evidence="4" id="KW-0479">Metal-binding</keyword>
<dbReference type="SUPFAM" id="SSF52540">
    <property type="entry name" value="P-loop containing nucleoside triphosphate hydrolases"/>
    <property type="match status" value="1"/>
</dbReference>
<dbReference type="InterPro" id="IPR006073">
    <property type="entry name" value="GTP-bd"/>
</dbReference>
<keyword evidence="5" id="KW-0547">Nucleotide-binding</keyword>
<dbReference type="InterPro" id="IPR027417">
    <property type="entry name" value="P-loop_NTPase"/>
</dbReference>
<evidence type="ECO:0000256" key="2">
    <source>
        <dbReference type="ARBA" id="ARBA00009638"/>
    </source>
</evidence>
<dbReference type="PROSITE" id="PS51706">
    <property type="entry name" value="G_ENGB"/>
    <property type="match status" value="1"/>
</dbReference>
<keyword evidence="6" id="KW-0460">Magnesium</keyword>
<evidence type="ECO:0000313" key="9">
    <source>
        <dbReference type="EMBL" id="KAL2040963.1"/>
    </source>
</evidence>
<keyword evidence="7" id="KW-0342">GTP-binding</keyword>
<dbReference type="Pfam" id="PF01926">
    <property type="entry name" value="MMR_HSR1"/>
    <property type="match status" value="1"/>
</dbReference>
<comment type="similarity">
    <text evidence="2">Belongs to the TRAFAC class TrmE-Era-EngA-EngB-Septin-like GTPase superfamily. EngB GTPase family.</text>
</comment>
<protein>
    <recommendedName>
        <fullName evidence="3">GTP-binding protein 8</fullName>
    </recommendedName>
</protein>
<dbReference type="InterPro" id="IPR052279">
    <property type="entry name" value="EngB_GTPase"/>
</dbReference>
<keyword evidence="10" id="KW-1185">Reference proteome</keyword>
<evidence type="ECO:0000313" key="10">
    <source>
        <dbReference type="Proteomes" id="UP001590950"/>
    </source>
</evidence>
<dbReference type="PRINTS" id="PR00326">
    <property type="entry name" value="GTP1OBG"/>
</dbReference>